<name>A0A8J8FG58_9BACT</name>
<dbReference type="EMBL" id="WHPF01000008">
    <property type="protein sequence ID" value="NNV56348.1"/>
    <property type="molecule type" value="Genomic_DNA"/>
</dbReference>
<evidence type="ECO:0008006" key="3">
    <source>
        <dbReference type="Google" id="ProtNLM"/>
    </source>
</evidence>
<keyword evidence="2" id="KW-1185">Reference proteome</keyword>
<dbReference type="Proteomes" id="UP000598971">
    <property type="component" value="Unassembled WGS sequence"/>
</dbReference>
<evidence type="ECO:0000313" key="1">
    <source>
        <dbReference type="EMBL" id="NNV56348.1"/>
    </source>
</evidence>
<gene>
    <name evidence="1" type="ORF">GD597_12830</name>
</gene>
<evidence type="ECO:0000313" key="2">
    <source>
        <dbReference type="Proteomes" id="UP000598971"/>
    </source>
</evidence>
<dbReference type="AlphaFoldDB" id="A0A8J8FG58"/>
<reference evidence="1" key="1">
    <citation type="submission" date="2019-10" db="EMBL/GenBank/DDBJ databases">
        <title>Draft genome sequence of Panacibacter sp. KCS-6.</title>
        <authorList>
            <person name="Yim K.J."/>
        </authorList>
    </citation>
    <scope>NUCLEOTIDE SEQUENCE</scope>
    <source>
        <strain evidence="1">KCS-6</strain>
    </source>
</reference>
<accession>A0A8J8FG58</accession>
<organism evidence="1 2">
    <name type="scientific">Limnovirga soli</name>
    <dbReference type="NCBI Taxonomy" id="2656915"/>
    <lineage>
        <taxon>Bacteria</taxon>
        <taxon>Pseudomonadati</taxon>
        <taxon>Bacteroidota</taxon>
        <taxon>Chitinophagia</taxon>
        <taxon>Chitinophagales</taxon>
        <taxon>Chitinophagaceae</taxon>
        <taxon>Limnovirga</taxon>
    </lineage>
</organism>
<dbReference type="RefSeq" id="WP_171608287.1">
    <property type="nucleotide sequence ID" value="NZ_WHPF01000008.1"/>
</dbReference>
<protein>
    <recommendedName>
        <fullName evidence="3">Outer membrane protein beta-barrel domain-containing protein</fullName>
    </recommendedName>
</protein>
<proteinExistence type="predicted"/>
<comment type="caution">
    <text evidence="1">The sequence shown here is derived from an EMBL/GenBank/DDBJ whole genome shotgun (WGS) entry which is preliminary data.</text>
</comment>
<sequence>MLEKLFVGFVFLLISIKLSAQHAEETFHAHHSLGLVVSHTQITTGIKANGDKKWLSLASWGLNYNYKFSQKWAIGLHNDIVVEDFEVEDHRSSSNKTLERSYPIASALMVSYKPGKHFSFMLGPGEEFAHTGNLFLLRAGIEYGYHINKNWELNALITNDYKVNAYNSWAIGLGITKIF</sequence>